<dbReference type="KEGG" id="btw:BF38_5887"/>
<geneLocation type="plasmid" evidence="2 4">
    <name>2</name>
</geneLocation>
<feature type="transmembrane region" description="Helical" evidence="1">
    <location>
        <begin position="33"/>
        <end position="55"/>
    </location>
</feature>
<keyword evidence="1" id="KW-1133">Transmembrane helix</keyword>
<reference evidence="3 5" key="2">
    <citation type="submission" date="2020-05" db="EMBL/GenBank/DDBJ databases">
        <title>FDA dAtabase for Regulatory Grade micrObial Sequences (FDA-ARGOS): Supporting development and validation of Infectious Disease Dx tests.</title>
        <authorList>
            <person name="Nelson B."/>
            <person name="Plummer A."/>
            <person name="Tallon L."/>
            <person name="Sadzewicz L."/>
            <person name="Zhao X."/>
            <person name="Vavikolanu K."/>
            <person name="Mehta A."/>
            <person name="Aluvathingal J."/>
            <person name="Nadendla S."/>
            <person name="Myers T."/>
            <person name="Yan Y."/>
            <person name="Sichtig H."/>
        </authorList>
    </citation>
    <scope>NUCLEOTIDE SEQUENCE [LARGE SCALE GENOMIC DNA]</scope>
    <source>
        <strain evidence="3 5">FDAARGOS_795</strain>
        <plasmid evidence="3 5">unnamed3</plasmid>
    </source>
</reference>
<evidence type="ECO:0000313" key="3">
    <source>
        <dbReference type="EMBL" id="QKH22679.1"/>
    </source>
</evidence>
<sequence length="57" mass="6011">MESSVVFLLLGLGVVGLIFIVLDIVTRLRGFGLGCLGAIGWGLLAFTLVMTILFATI</sequence>
<accession>A0A0B5NJY1</accession>
<keyword evidence="1" id="KW-0472">Membrane</keyword>
<evidence type="ECO:0000313" key="5">
    <source>
        <dbReference type="Proteomes" id="UP000501107"/>
    </source>
</evidence>
<reference evidence="2 4" key="1">
    <citation type="journal article" date="2015" name="Genome Announc.">
        <title>Complete genome sequences for 35 biothreat assay-relevant bacillus species.</title>
        <authorList>
            <person name="Johnson S.L."/>
            <person name="Daligault H.E."/>
            <person name="Davenport K.W."/>
            <person name="Jaissle J."/>
            <person name="Frey K.G."/>
            <person name="Ladner J.T."/>
            <person name="Broomall S.M."/>
            <person name="Bishop-Lilly K.A."/>
            <person name="Bruce D.C."/>
            <person name="Gibbons H.S."/>
            <person name="Coyne S.R."/>
            <person name="Lo C.C."/>
            <person name="Meincke L."/>
            <person name="Munk A.C."/>
            <person name="Koroleva G.I."/>
            <person name="Rosenzweig C.N."/>
            <person name="Palacios G.F."/>
            <person name="Redden C.L."/>
            <person name="Minogue T.D."/>
            <person name="Chain P.S."/>
        </authorList>
    </citation>
    <scope>NUCLEOTIDE SEQUENCE [LARGE SCALE GENOMIC DNA]</scope>
    <source>
        <strain evidence="2 4">HD1011</strain>
        <plasmid evidence="2 4">2</plasmid>
    </source>
</reference>
<dbReference type="Proteomes" id="UP000501107">
    <property type="component" value="Plasmid unnamed3"/>
</dbReference>
<gene>
    <name evidence="2" type="ORF">BF38_5887</name>
    <name evidence="3" type="ORF">FOC89_01445</name>
</gene>
<name>A0A0B5NJY1_BACTU</name>
<dbReference type="EMBL" id="CP053979">
    <property type="protein sequence ID" value="QKH22679.1"/>
    <property type="molecule type" value="Genomic_DNA"/>
</dbReference>
<dbReference type="Proteomes" id="UP000031876">
    <property type="component" value="Plasmid 2"/>
</dbReference>
<proteinExistence type="predicted"/>
<dbReference type="AlphaFoldDB" id="A0A0B5NJY1"/>
<protein>
    <submittedName>
        <fullName evidence="2">Membrane protein</fullName>
    </submittedName>
</protein>
<dbReference type="EMBL" id="CP009334">
    <property type="protein sequence ID" value="AJG74206.1"/>
    <property type="molecule type" value="Genomic_DNA"/>
</dbReference>
<organism evidence="3 5">
    <name type="scientific">Bacillus thuringiensis</name>
    <dbReference type="NCBI Taxonomy" id="1428"/>
    <lineage>
        <taxon>Bacteria</taxon>
        <taxon>Bacillati</taxon>
        <taxon>Bacillota</taxon>
        <taxon>Bacilli</taxon>
        <taxon>Bacillales</taxon>
        <taxon>Bacillaceae</taxon>
        <taxon>Bacillus</taxon>
        <taxon>Bacillus cereus group</taxon>
    </lineage>
</organism>
<geneLocation type="plasmid" evidence="3 5">
    <name>unnamed3</name>
</geneLocation>
<keyword evidence="3" id="KW-0614">Plasmid</keyword>
<evidence type="ECO:0000256" key="1">
    <source>
        <dbReference type="SAM" id="Phobius"/>
    </source>
</evidence>
<evidence type="ECO:0000313" key="2">
    <source>
        <dbReference type="EMBL" id="AJG74206.1"/>
    </source>
</evidence>
<keyword evidence="1" id="KW-0812">Transmembrane</keyword>
<feature type="transmembrane region" description="Helical" evidence="1">
    <location>
        <begin position="6"/>
        <end position="26"/>
    </location>
</feature>
<evidence type="ECO:0000313" key="4">
    <source>
        <dbReference type="Proteomes" id="UP000031876"/>
    </source>
</evidence>
<dbReference type="RefSeq" id="WP_000446116.1">
    <property type="nucleotide sequence ID" value="NZ_CP009334.1"/>
</dbReference>